<feature type="compositionally biased region" description="Low complexity" evidence="1">
    <location>
        <begin position="61"/>
        <end position="76"/>
    </location>
</feature>
<proteinExistence type="predicted"/>
<evidence type="ECO:0000256" key="1">
    <source>
        <dbReference type="SAM" id="MobiDB-lite"/>
    </source>
</evidence>
<organism evidence="2">
    <name type="scientific">Odontella aurita</name>
    <dbReference type="NCBI Taxonomy" id="265563"/>
    <lineage>
        <taxon>Eukaryota</taxon>
        <taxon>Sar</taxon>
        <taxon>Stramenopiles</taxon>
        <taxon>Ochrophyta</taxon>
        <taxon>Bacillariophyta</taxon>
        <taxon>Mediophyceae</taxon>
        <taxon>Biddulphiophycidae</taxon>
        <taxon>Eupodiscales</taxon>
        <taxon>Odontellaceae</taxon>
        <taxon>Odontella</taxon>
    </lineage>
</organism>
<reference evidence="2" key="1">
    <citation type="submission" date="2021-01" db="EMBL/GenBank/DDBJ databases">
        <authorList>
            <person name="Corre E."/>
            <person name="Pelletier E."/>
            <person name="Niang G."/>
            <person name="Scheremetjew M."/>
            <person name="Finn R."/>
            <person name="Kale V."/>
            <person name="Holt S."/>
            <person name="Cochrane G."/>
            <person name="Meng A."/>
            <person name="Brown T."/>
            <person name="Cohen L."/>
        </authorList>
    </citation>
    <scope>NUCLEOTIDE SEQUENCE</scope>
    <source>
        <strain evidence="2">Isolate 1302-5</strain>
    </source>
</reference>
<accession>A0A7S4NBC8</accession>
<gene>
    <name evidence="2" type="ORF">OAUR00152_LOCUS35239</name>
</gene>
<feature type="region of interest" description="Disordered" evidence="1">
    <location>
        <begin position="260"/>
        <end position="349"/>
    </location>
</feature>
<evidence type="ECO:0000313" key="2">
    <source>
        <dbReference type="EMBL" id="CAE2276649.1"/>
    </source>
</evidence>
<protein>
    <submittedName>
        <fullName evidence="2">Uncharacterized protein</fullName>
    </submittedName>
</protein>
<dbReference type="EMBL" id="HBKQ01051094">
    <property type="protein sequence ID" value="CAE2276649.1"/>
    <property type="molecule type" value="Transcribed_RNA"/>
</dbReference>
<dbReference type="AlphaFoldDB" id="A0A7S4NBC8"/>
<feature type="region of interest" description="Disordered" evidence="1">
    <location>
        <begin position="61"/>
        <end position="136"/>
    </location>
</feature>
<feature type="compositionally biased region" description="Pro residues" evidence="1">
    <location>
        <begin position="262"/>
        <end position="276"/>
    </location>
</feature>
<name>A0A7S4NBC8_9STRA</name>
<sequence>MKVCRSSPSLFAAALHVAFDSSLLTITEARSWIDLKLRMVTYDGRNKEMFEDDWTSHHFISSASPTKTPASPVPSSQTSDKPTRAPIIPHTFPPSAKKTANPTVAPTVHPSPSPTITPTENPTVAPTARAENEADNGGCEANEYLFALFMYDQGGDGWEKAKISIAEENVFGFRETVFKGGLEDGKSGMEYVCLELYTCYHAVIQGGLWEKEIRWELKPVVLGTTDEYKIAIAKGAAPAECSFSFGNPRYPVCETTCLSWNPPTPAPTERPTPAPTVRPTTEPSGKPTSAPTWTPTKAPTGRRTSAPTTWPTRRPTKVPTSIPTHYPTYYPTELPTDLPSNRPNGLPML</sequence>
<feature type="compositionally biased region" description="Polar residues" evidence="1">
    <location>
        <begin position="286"/>
        <end position="311"/>
    </location>
</feature>